<evidence type="ECO:0000313" key="3">
    <source>
        <dbReference type="Proteomes" id="UP000001949"/>
    </source>
</evidence>
<dbReference type="eggNOG" id="ENOG502T20E">
    <property type="taxonomic scope" value="Eukaryota"/>
</dbReference>
<dbReference type="VEuPathDB" id="PiroplasmaDB:TpMuguga_01g00993"/>
<sequence>MVKRSIGFSYVLEPYLLGLSCLIGTDQFEILFYDTKASIKFQYVILVTTSVLTLIGCGIINLENNFIFNIFYFSYTILLVVIHLARSRFVFSILFGIVFLVLGYFLLELKTDNFANYFILHVGVLHFLIIVFVKDRIHSPFIITLHTIGISYSMTLIIVYSCSYYSKYKSGLGWFINGLLSALLLPSILWYFLNKSEYHDVNMRSFSESLALLRFLFCFISFLMKHTMGQAKFYIESKEEIYFEGIKENFTKGVKDIREYFPKITDHFKELFRHVEKVFSYSDSQNKEGNLEQICLYIAYFFKVTTFLFMFSAAIILKKSPLIHILYYPYSNYQKILLYNIIRASQLIGSCFGVAYPASETPNHRNFYSITFFVNVSHFILSVRLAYVGQSLSLHTLYALASLSGFALGYTFSYSLVAFSNSALIQTCSDQERVKILPGINENIIPCCGEKFNNQCYCRHDVFDTPIFRFPKPFICSKFIKKCKYLKYDPDGNCAIIIFVKDTDLAQCCTTSCQNGCTRENNSKCLKLIGIYTLDAVTTSACRDCQLTVRLEGKCYGNSRCFLCTSGASGGECTCNGKKFCCLCFKCSTDRTTNCSCCTNCGPGKCCCIKLCSCEGRCASSNGGCNCGNQQTNNNGCKDGKINIKDISQTTYHVGTRVFIAFKNGETQNCCLKEIKPDEVDFDGRLEKEEKFEKLGIFDIQGITLTDCCHADMRIDLHCSIKNNYFRLKGVNYKMKFVKPTSLVLYNRLIVCCKNGETNKCCCLFREHTKLFLLYENCEPKICQTRNQVSSGESCACGICKSLCQLKLNTSSAFVERVDKFRVKLIVISFLLFGLVYLTVLLYTLIIECKNLPKHFDPRATYDQIDELTKKKKFNSVDQVSERLTYLIDLNRLVENANAEKITHLKKMSEALSRYMNEVEHLRVVRNMEDKPSAFLSKSNRQEFVNLDKQLILWSCWVGFFYGYAFPLFIYIQDFFIKWETMWNVEHENYIRFTKPKLNKISHTSKSIGITRTLSWINLKEELRLLTELDDIEKEFDNQPLPESIGERLEYFIDMWTHRRRYLGNWIINKTNVFNWEGFRVDYEEIEDWIEIVSPYLKLGNEFFNISPKEFNKGTEIYGKPLVI</sequence>
<feature type="transmembrane region" description="Helical" evidence="1">
    <location>
        <begin position="172"/>
        <end position="193"/>
    </location>
</feature>
<proteinExistence type="predicted"/>
<protein>
    <submittedName>
        <fullName evidence="2">Uncharacterized protein</fullName>
    </submittedName>
</protein>
<dbReference type="STRING" id="5875.Q4N727"/>
<feature type="transmembrane region" description="Helical" evidence="1">
    <location>
        <begin position="294"/>
        <end position="316"/>
    </location>
</feature>
<feature type="transmembrane region" description="Helical" evidence="1">
    <location>
        <begin position="399"/>
        <end position="419"/>
    </location>
</feature>
<reference evidence="2 3" key="1">
    <citation type="journal article" date="2005" name="Science">
        <title>Genome sequence of Theileria parva, a bovine pathogen that transforms lymphocytes.</title>
        <authorList>
            <person name="Gardner M.J."/>
            <person name="Bishop R."/>
            <person name="Shah T."/>
            <person name="de Villiers E.P."/>
            <person name="Carlton J.M."/>
            <person name="Hall N."/>
            <person name="Ren Q."/>
            <person name="Paulsen I.T."/>
            <person name="Pain A."/>
            <person name="Berriman M."/>
            <person name="Wilson R.J.M."/>
            <person name="Sato S."/>
            <person name="Ralph S.A."/>
            <person name="Mann D.J."/>
            <person name="Xiong Z."/>
            <person name="Shallom S.J."/>
            <person name="Weidman J."/>
            <person name="Jiang L."/>
            <person name="Lynn J."/>
            <person name="Weaver B."/>
            <person name="Shoaibi A."/>
            <person name="Domingo A.R."/>
            <person name="Wasawo D."/>
            <person name="Crabtree J."/>
            <person name="Wortman J.R."/>
            <person name="Haas B."/>
            <person name="Angiuoli S.V."/>
            <person name="Creasy T.H."/>
            <person name="Lu C."/>
            <person name="Suh B."/>
            <person name="Silva J.C."/>
            <person name="Utterback T.R."/>
            <person name="Feldblyum T.V."/>
            <person name="Pertea M."/>
            <person name="Allen J."/>
            <person name="Nierman W.C."/>
            <person name="Taracha E.L.N."/>
            <person name="Salzberg S.L."/>
            <person name="White O.R."/>
            <person name="Fitzhugh H.A."/>
            <person name="Morzaria S."/>
            <person name="Venter J.C."/>
            <person name="Fraser C.M."/>
            <person name="Nene V."/>
        </authorList>
    </citation>
    <scope>NUCLEOTIDE SEQUENCE [LARGE SCALE GENOMIC DNA]</scope>
    <source>
        <strain evidence="2 3">Muguga</strain>
    </source>
</reference>
<feature type="transmembrane region" description="Helical" evidence="1">
    <location>
        <begin position="114"/>
        <end position="133"/>
    </location>
</feature>
<feature type="transmembrane region" description="Helical" evidence="1">
    <location>
        <begin position="89"/>
        <end position="107"/>
    </location>
</feature>
<feature type="transmembrane region" description="Helical" evidence="1">
    <location>
        <begin position="139"/>
        <end position="160"/>
    </location>
</feature>
<feature type="transmembrane region" description="Helical" evidence="1">
    <location>
        <begin position="336"/>
        <end position="355"/>
    </location>
</feature>
<comment type="caution">
    <text evidence="2">The sequence shown here is derived from an EMBL/GenBank/DDBJ whole genome shotgun (WGS) entry which is preliminary data.</text>
</comment>
<feature type="transmembrane region" description="Helical" evidence="1">
    <location>
        <begin position="205"/>
        <end position="224"/>
    </location>
</feature>
<feature type="transmembrane region" description="Helical" evidence="1">
    <location>
        <begin position="41"/>
        <end position="59"/>
    </location>
</feature>
<dbReference type="AlphaFoldDB" id="Q4N727"/>
<dbReference type="Proteomes" id="UP000001949">
    <property type="component" value="Unassembled WGS sequence"/>
</dbReference>
<keyword evidence="1" id="KW-0472">Membrane</keyword>
<accession>Q4N727</accession>
<organism evidence="2 3">
    <name type="scientific">Theileria parva</name>
    <name type="common">East coast fever infection agent</name>
    <dbReference type="NCBI Taxonomy" id="5875"/>
    <lineage>
        <taxon>Eukaryota</taxon>
        <taxon>Sar</taxon>
        <taxon>Alveolata</taxon>
        <taxon>Apicomplexa</taxon>
        <taxon>Aconoidasida</taxon>
        <taxon>Piroplasmida</taxon>
        <taxon>Theileriidae</taxon>
        <taxon>Theileria</taxon>
    </lineage>
</organism>
<gene>
    <name evidence="2" type="ordered locus">TP01_0993</name>
</gene>
<evidence type="ECO:0000256" key="1">
    <source>
        <dbReference type="SAM" id="Phobius"/>
    </source>
</evidence>
<keyword evidence="3" id="KW-1185">Reference proteome</keyword>
<keyword evidence="1" id="KW-0812">Transmembrane</keyword>
<evidence type="ECO:0000313" key="2">
    <source>
        <dbReference type="EMBL" id="EAN34231.1"/>
    </source>
</evidence>
<dbReference type="EMBL" id="AAGK01000001">
    <property type="protein sequence ID" value="EAN34231.1"/>
    <property type="molecule type" value="Genomic_DNA"/>
</dbReference>
<feature type="transmembrane region" description="Helical" evidence="1">
    <location>
        <begin position="825"/>
        <end position="846"/>
    </location>
</feature>
<dbReference type="InParanoid" id="Q4N727"/>
<dbReference type="KEGG" id="tpv:TP01_0993"/>
<feature type="transmembrane region" description="Helical" evidence="1">
    <location>
        <begin position="367"/>
        <end position="387"/>
    </location>
</feature>
<keyword evidence="1" id="KW-1133">Transmembrane helix</keyword>
<feature type="transmembrane region" description="Helical" evidence="1">
    <location>
        <begin position="951"/>
        <end position="972"/>
    </location>
</feature>
<name>Q4N727_THEPA</name>
<feature type="transmembrane region" description="Helical" evidence="1">
    <location>
        <begin position="66"/>
        <end position="83"/>
    </location>
</feature>